<keyword evidence="2" id="KW-1185">Reference proteome</keyword>
<evidence type="ECO:0000313" key="2">
    <source>
        <dbReference type="Proteomes" id="UP000828390"/>
    </source>
</evidence>
<dbReference type="Proteomes" id="UP000828390">
    <property type="component" value="Unassembled WGS sequence"/>
</dbReference>
<gene>
    <name evidence="1" type="ORF">DPMN_054221</name>
</gene>
<organism evidence="1 2">
    <name type="scientific">Dreissena polymorpha</name>
    <name type="common">Zebra mussel</name>
    <name type="synonym">Mytilus polymorpha</name>
    <dbReference type="NCBI Taxonomy" id="45954"/>
    <lineage>
        <taxon>Eukaryota</taxon>
        <taxon>Metazoa</taxon>
        <taxon>Spiralia</taxon>
        <taxon>Lophotrochozoa</taxon>
        <taxon>Mollusca</taxon>
        <taxon>Bivalvia</taxon>
        <taxon>Autobranchia</taxon>
        <taxon>Heteroconchia</taxon>
        <taxon>Euheterodonta</taxon>
        <taxon>Imparidentia</taxon>
        <taxon>Neoheterodontei</taxon>
        <taxon>Myida</taxon>
        <taxon>Dreissenoidea</taxon>
        <taxon>Dreissenidae</taxon>
        <taxon>Dreissena</taxon>
    </lineage>
</organism>
<accession>A0A9D4CNI4</accession>
<reference evidence="1" key="2">
    <citation type="submission" date="2020-11" db="EMBL/GenBank/DDBJ databases">
        <authorList>
            <person name="McCartney M.A."/>
            <person name="Auch B."/>
            <person name="Kono T."/>
            <person name="Mallez S."/>
            <person name="Becker A."/>
            <person name="Gohl D.M."/>
            <person name="Silverstein K.A.T."/>
            <person name="Koren S."/>
            <person name="Bechman K.B."/>
            <person name="Herman A."/>
            <person name="Abrahante J.E."/>
            <person name="Garbe J."/>
        </authorList>
    </citation>
    <scope>NUCLEOTIDE SEQUENCE</scope>
    <source>
        <strain evidence="1">Duluth1</strain>
        <tissue evidence="1">Whole animal</tissue>
    </source>
</reference>
<sequence>MPRTGPIDEILQRRRVKKGLNVYCGLFRDVSKRPFVDVLPPITPFCLWSVSAVQSTFRGHESLCANSKLVGDRSN</sequence>
<dbReference type="AlphaFoldDB" id="A0A9D4CNI4"/>
<name>A0A9D4CNI4_DREPO</name>
<protein>
    <submittedName>
        <fullName evidence="1">Uncharacterized protein</fullName>
    </submittedName>
</protein>
<proteinExistence type="predicted"/>
<reference evidence="1" key="1">
    <citation type="journal article" date="2019" name="bioRxiv">
        <title>The Genome of the Zebra Mussel, Dreissena polymorpha: A Resource for Invasive Species Research.</title>
        <authorList>
            <person name="McCartney M.A."/>
            <person name="Auch B."/>
            <person name="Kono T."/>
            <person name="Mallez S."/>
            <person name="Zhang Y."/>
            <person name="Obille A."/>
            <person name="Becker A."/>
            <person name="Abrahante J.E."/>
            <person name="Garbe J."/>
            <person name="Badalamenti J.P."/>
            <person name="Herman A."/>
            <person name="Mangelson H."/>
            <person name="Liachko I."/>
            <person name="Sullivan S."/>
            <person name="Sone E.D."/>
            <person name="Koren S."/>
            <person name="Silverstein K.A.T."/>
            <person name="Beckman K.B."/>
            <person name="Gohl D.M."/>
        </authorList>
    </citation>
    <scope>NUCLEOTIDE SEQUENCE</scope>
    <source>
        <strain evidence="1">Duluth1</strain>
        <tissue evidence="1">Whole animal</tissue>
    </source>
</reference>
<dbReference type="EMBL" id="JAIWYP010000012">
    <property type="protein sequence ID" value="KAH3728267.1"/>
    <property type="molecule type" value="Genomic_DNA"/>
</dbReference>
<evidence type="ECO:0000313" key="1">
    <source>
        <dbReference type="EMBL" id="KAH3728267.1"/>
    </source>
</evidence>
<comment type="caution">
    <text evidence="1">The sequence shown here is derived from an EMBL/GenBank/DDBJ whole genome shotgun (WGS) entry which is preliminary data.</text>
</comment>